<dbReference type="Gene3D" id="1.25.40.10">
    <property type="entry name" value="Tetratricopeptide repeat domain"/>
    <property type="match status" value="2"/>
</dbReference>
<dbReference type="PANTHER" id="PTHR12558:SF13">
    <property type="entry name" value="CELL DIVISION CYCLE PROTEIN 27 HOMOLOG"/>
    <property type="match status" value="1"/>
</dbReference>
<sequence length="473" mass="53157">MKAIKYFMLGALAMGVSTTVMAQDDKAVVESIAKVIKEKPADLADQVKAVYKKNKKNSDVLVGIGRAYYEAKDTANALIYADYAIKANSSCSEAYMLKGDIAALGNDGGAAALMYQNAIHFDPKNASAYYKYANVYRKISPTEAVEQLENLRSHRPDIAVDAWKGRIYYSSNEFGKAIDCYSKADRNLLEERDITEYAMSLFFTGKNQESLEIAKFGLTKNPRDAAFNRLAFFNSTDLKDYDSAFMYADALFNKSDSAKLSYFDYTYYGNAYSGAKQPDKAIEMYKKALTMDIDNKEKRAGVIKQLAEAYSSVDDYDNAIASYKQYFETVENPSVNDYPSLAQIYVQAASKQTGEQMIANLVEAEKVYDNMVAKFADSEEYAIFQKARINSYKDPETSEGLAKPFYEKLAGMIEARAEKTAADKARLIESYRYLGYYYLVKNDKATSVSYWTKLLEVDPENEQAKQAMQALSK</sequence>
<gene>
    <name evidence="3" type="ORF">HPS56_06300</name>
</gene>
<evidence type="ECO:0000256" key="1">
    <source>
        <dbReference type="PROSITE-ProRule" id="PRU00339"/>
    </source>
</evidence>
<dbReference type="Pfam" id="PF13432">
    <property type="entry name" value="TPR_16"/>
    <property type="match status" value="1"/>
</dbReference>
<dbReference type="Pfam" id="PF13176">
    <property type="entry name" value="TPR_7"/>
    <property type="match status" value="1"/>
</dbReference>
<dbReference type="Pfam" id="PF13181">
    <property type="entry name" value="TPR_8"/>
    <property type="match status" value="1"/>
</dbReference>
<dbReference type="InterPro" id="IPR011990">
    <property type="entry name" value="TPR-like_helical_dom_sf"/>
</dbReference>
<proteinExistence type="predicted"/>
<dbReference type="EMBL" id="JABKKF010000004">
    <property type="protein sequence ID" value="NPD91966.1"/>
    <property type="molecule type" value="Genomic_DNA"/>
</dbReference>
<evidence type="ECO:0000256" key="2">
    <source>
        <dbReference type="SAM" id="SignalP"/>
    </source>
</evidence>
<dbReference type="PANTHER" id="PTHR12558">
    <property type="entry name" value="CELL DIVISION CYCLE 16,23,27"/>
    <property type="match status" value="1"/>
</dbReference>
<dbReference type="Proteomes" id="UP000714420">
    <property type="component" value="Unassembled WGS sequence"/>
</dbReference>
<feature type="chain" id="PRO_5045657734" evidence="2">
    <location>
        <begin position="23"/>
        <end position="473"/>
    </location>
</feature>
<reference evidence="3 4" key="1">
    <citation type="submission" date="2020-05" db="EMBL/GenBank/DDBJ databases">
        <title>Distinct polysaccharide utilization as determinants for interspecies competition between intestinal Prevotella spp.</title>
        <authorList>
            <person name="Galvez E.J.C."/>
            <person name="Iljazovic A."/>
            <person name="Strowig T."/>
        </authorList>
    </citation>
    <scope>NUCLEOTIDE SEQUENCE [LARGE SCALE GENOMIC DNA]</scope>
    <source>
        <strain evidence="3 4">PMUR</strain>
    </source>
</reference>
<accession>A0ABX2AL99</accession>
<dbReference type="InterPro" id="IPR019734">
    <property type="entry name" value="TPR_rpt"/>
</dbReference>
<evidence type="ECO:0000313" key="4">
    <source>
        <dbReference type="Proteomes" id="UP000714420"/>
    </source>
</evidence>
<organism evidence="3 4">
    <name type="scientific">Xylanibacter muris</name>
    <dbReference type="NCBI Taxonomy" id="2736290"/>
    <lineage>
        <taxon>Bacteria</taxon>
        <taxon>Pseudomonadati</taxon>
        <taxon>Bacteroidota</taxon>
        <taxon>Bacteroidia</taxon>
        <taxon>Bacteroidales</taxon>
        <taxon>Prevotellaceae</taxon>
        <taxon>Xylanibacter</taxon>
    </lineage>
</organism>
<dbReference type="SMART" id="SM00028">
    <property type="entry name" value="TPR"/>
    <property type="match status" value="5"/>
</dbReference>
<dbReference type="SUPFAM" id="SSF48452">
    <property type="entry name" value="TPR-like"/>
    <property type="match status" value="1"/>
</dbReference>
<keyword evidence="2" id="KW-0732">Signal</keyword>
<protein>
    <submittedName>
        <fullName evidence="3">Tetratricopeptide repeat protein</fullName>
    </submittedName>
</protein>
<evidence type="ECO:0000313" key="3">
    <source>
        <dbReference type="EMBL" id="NPD91966.1"/>
    </source>
</evidence>
<name>A0ABX2AL99_9BACT</name>
<feature type="signal peptide" evidence="2">
    <location>
        <begin position="1"/>
        <end position="22"/>
    </location>
</feature>
<dbReference type="PROSITE" id="PS50005">
    <property type="entry name" value="TPR"/>
    <property type="match status" value="2"/>
</dbReference>
<keyword evidence="1" id="KW-0802">TPR repeat</keyword>
<feature type="repeat" description="TPR" evidence="1">
    <location>
        <begin position="428"/>
        <end position="461"/>
    </location>
</feature>
<comment type="caution">
    <text evidence="3">The sequence shown here is derived from an EMBL/GenBank/DDBJ whole genome shotgun (WGS) entry which is preliminary data.</text>
</comment>
<keyword evidence="4" id="KW-1185">Reference proteome</keyword>
<feature type="repeat" description="TPR" evidence="1">
    <location>
        <begin position="262"/>
        <end position="295"/>
    </location>
</feature>
<dbReference type="RefSeq" id="WP_172275304.1">
    <property type="nucleotide sequence ID" value="NZ_CASGMU010000003.1"/>
</dbReference>